<dbReference type="RefSeq" id="WP_014018686.1">
    <property type="nucleotide sequence ID" value="NC_015914.1"/>
</dbReference>
<dbReference type="STRING" id="880070.Cycma_0613"/>
<dbReference type="EMBL" id="CP002955">
    <property type="protein sequence ID" value="AEL24388.1"/>
    <property type="molecule type" value="Genomic_DNA"/>
</dbReference>
<name>G0IZB5_CYCMS</name>
<dbReference type="HOGENOM" id="CLU_996465_0_0_10"/>
<protein>
    <submittedName>
        <fullName evidence="1">Uncharacterized protein</fullName>
    </submittedName>
</protein>
<dbReference type="OrthoDB" id="5083961at2"/>
<evidence type="ECO:0000313" key="1">
    <source>
        <dbReference type="EMBL" id="AEL24388.1"/>
    </source>
</evidence>
<sequence>MLEKQKQQIGNNSTGIQVQRDLVLGPNYTDIRAIFLDLFQLNFPKVQEIASKTADERVEKLLEELEYSFRKHKDVIDAEKFTDPSLQYEMQSIAINVARRGEKSNIKLLTELLCTVASRDCPELIELISSESLKIIPMLSKKHIDYLSLMVLSSNASMGNNSAVQINLILRSTLIHISDSETVIFGDVQYVACKGAIESRGISHKGLIPSILKEAPEFEGKKLDEIKTYSSDNNLESILKLIVLIEKCYVEHFKLMAIGKLIGWLNLSKFSNVDIKKLF</sequence>
<keyword evidence="2" id="KW-1185">Reference proteome</keyword>
<organism evidence="1 2">
    <name type="scientific">Cyclobacterium marinum (strain ATCC 25205 / DSM 745 / LMG 13164 / NCIMB 1802)</name>
    <name type="common">Flectobacillus marinus</name>
    <dbReference type="NCBI Taxonomy" id="880070"/>
    <lineage>
        <taxon>Bacteria</taxon>
        <taxon>Pseudomonadati</taxon>
        <taxon>Bacteroidota</taxon>
        <taxon>Cytophagia</taxon>
        <taxon>Cytophagales</taxon>
        <taxon>Cyclobacteriaceae</taxon>
        <taxon>Cyclobacterium</taxon>
    </lineage>
</organism>
<evidence type="ECO:0000313" key="2">
    <source>
        <dbReference type="Proteomes" id="UP000001635"/>
    </source>
</evidence>
<accession>G0IZB5</accession>
<reference evidence="2" key="1">
    <citation type="submission" date="2011-07" db="EMBL/GenBank/DDBJ databases">
        <title>The complete genome of Cyclobacterium marinum DSM 745.</title>
        <authorList>
            <person name="Lucas S."/>
            <person name="Han J."/>
            <person name="Lapidus A."/>
            <person name="Bruce D."/>
            <person name="Goodwin L."/>
            <person name="Pitluck S."/>
            <person name="Peters L."/>
            <person name="Kyrpides N."/>
            <person name="Mavromatis K."/>
            <person name="Ivanova N."/>
            <person name="Ovchinnikova G."/>
            <person name="Chertkov O."/>
            <person name="Detter J.C."/>
            <person name="Tapia R."/>
            <person name="Han C."/>
            <person name="Land M."/>
            <person name="Hauser L."/>
            <person name="Markowitz V."/>
            <person name="Cheng J.-F."/>
            <person name="Hugenholtz P."/>
            <person name="Woyke T."/>
            <person name="Wu D."/>
            <person name="Tindall B."/>
            <person name="Schuetze A."/>
            <person name="Brambilla E."/>
            <person name="Klenk H.-P."/>
            <person name="Eisen J.A."/>
        </authorList>
    </citation>
    <scope>NUCLEOTIDE SEQUENCE [LARGE SCALE GENOMIC DNA]</scope>
    <source>
        <strain evidence="2">ATCC 25205 / DSM 745 / LMG 13164 / NCIMB 1802</strain>
    </source>
</reference>
<gene>
    <name evidence="1" type="ordered locus">Cycma_0613</name>
</gene>
<proteinExistence type="predicted"/>
<dbReference type="NCBIfam" id="NF045477">
    <property type="entry name" value="LPO_1073_dom"/>
    <property type="match status" value="1"/>
</dbReference>
<dbReference type="InterPro" id="IPR053773">
    <property type="entry name" value="Vpar_1526-like"/>
</dbReference>
<dbReference type="KEGG" id="cmr:Cycma_0613"/>
<dbReference type="AlphaFoldDB" id="G0IZB5"/>
<dbReference type="Proteomes" id="UP000001635">
    <property type="component" value="Chromosome"/>
</dbReference>